<accession>A0ABQ4HYJ7</accession>
<sequence>MIVLSVICRAVDHETTEARAAGCVCPEEWGKPYRPAPTKPKKARGRYVPGREHNKKGAHRTTVTEPDWVAVERALGGDRTLVLAKCERDEAMDRVDRHGASARQVAIRLGLSARTVQRRRAERNATTRTA</sequence>
<gene>
    <name evidence="2" type="ORF">Van01_39640</name>
</gene>
<keyword evidence="3" id="KW-1185">Reference proteome</keyword>
<comment type="caution">
    <text evidence="2">The sequence shown here is derived from an EMBL/GenBank/DDBJ whole genome shotgun (WGS) entry which is preliminary data.</text>
</comment>
<evidence type="ECO:0000313" key="3">
    <source>
        <dbReference type="Proteomes" id="UP000647017"/>
    </source>
</evidence>
<evidence type="ECO:0000313" key="2">
    <source>
        <dbReference type="EMBL" id="GIJ10750.1"/>
    </source>
</evidence>
<dbReference type="RefSeq" id="WP_204009445.1">
    <property type="nucleotide sequence ID" value="NZ_BOOZ01000024.1"/>
</dbReference>
<dbReference type="EMBL" id="BOOZ01000024">
    <property type="protein sequence ID" value="GIJ10750.1"/>
    <property type="molecule type" value="Genomic_DNA"/>
</dbReference>
<dbReference type="Proteomes" id="UP000647017">
    <property type="component" value="Unassembled WGS sequence"/>
</dbReference>
<organism evidence="2 3">
    <name type="scientific">Micromonospora andamanensis</name>
    <dbReference type="NCBI Taxonomy" id="1287068"/>
    <lineage>
        <taxon>Bacteria</taxon>
        <taxon>Bacillati</taxon>
        <taxon>Actinomycetota</taxon>
        <taxon>Actinomycetes</taxon>
        <taxon>Micromonosporales</taxon>
        <taxon>Micromonosporaceae</taxon>
        <taxon>Micromonospora</taxon>
    </lineage>
</organism>
<name>A0ABQ4HYJ7_9ACTN</name>
<reference evidence="2 3" key="1">
    <citation type="submission" date="2021-01" db="EMBL/GenBank/DDBJ databases">
        <title>Whole genome shotgun sequence of Verrucosispora andamanensis NBRC 109075.</title>
        <authorList>
            <person name="Komaki H."/>
            <person name="Tamura T."/>
        </authorList>
    </citation>
    <scope>NUCLEOTIDE SEQUENCE [LARGE SCALE GENOMIC DNA]</scope>
    <source>
        <strain evidence="2 3">NBRC 109075</strain>
    </source>
</reference>
<evidence type="ECO:0008006" key="4">
    <source>
        <dbReference type="Google" id="ProtNLM"/>
    </source>
</evidence>
<protein>
    <recommendedName>
        <fullName evidence="4">Helix-turn-helix domain-containing protein</fullName>
    </recommendedName>
</protein>
<feature type="region of interest" description="Disordered" evidence="1">
    <location>
        <begin position="29"/>
        <end position="64"/>
    </location>
</feature>
<proteinExistence type="predicted"/>
<evidence type="ECO:0000256" key="1">
    <source>
        <dbReference type="SAM" id="MobiDB-lite"/>
    </source>
</evidence>